<protein>
    <submittedName>
        <fullName evidence="1">Uncharacterized protein</fullName>
    </submittedName>
</protein>
<reference evidence="1" key="1">
    <citation type="journal article" date="2015" name="Nature">
        <title>Complex archaea that bridge the gap between prokaryotes and eukaryotes.</title>
        <authorList>
            <person name="Spang A."/>
            <person name="Saw J.H."/>
            <person name="Jorgensen S.L."/>
            <person name="Zaremba-Niedzwiedzka K."/>
            <person name="Martijn J."/>
            <person name="Lind A.E."/>
            <person name="van Eijk R."/>
            <person name="Schleper C."/>
            <person name="Guy L."/>
            <person name="Ettema T.J."/>
        </authorList>
    </citation>
    <scope>NUCLEOTIDE SEQUENCE</scope>
</reference>
<name>A0A0F9KU26_9ZZZZ</name>
<gene>
    <name evidence="1" type="ORF">LCGC14_1285420</name>
</gene>
<proteinExistence type="predicted"/>
<sequence length="90" mass="9910">MKKQVMISCALNKHCVISIEESHVKGLISAFTANKDRLVHLNDYSPLDDPIPDEIYIKASTVEMIIVKPMSNIAIPDQRIQIPIGAAPVA</sequence>
<evidence type="ECO:0000313" key="1">
    <source>
        <dbReference type="EMBL" id="KKM85804.1"/>
    </source>
</evidence>
<dbReference type="AlphaFoldDB" id="A0A0F9KU26"/>
<comment type="caution">
    <text evidence="1">The sequence shown here is derived from an EMBL/GenBank/DDBJ whole genome shotgun (WGS) entry which is preliminary data.</text>
</comment>
<dbReference type="EMBL" id="LAZR01007354">
    <property type="protein sequence ID" value="KKM85804.1"/>
    <property type="molecule type" value="Genomic_DNA"/>
</dbReference>
<organism evidence="1">
    <name type="scientific">marine sediment metagenome</name>
    <dbReference type="NCBI Taxonomy" id="412755"/>
    <lineage>
        <taxon>unclassified sequences</taxon>
        <taxon>metagenomes</taxon>
        <taxon>ecological metagenomes</taxon>
    </lineage>
</organism>
<accession>A0A0F9KU26</accession>